<evidence type="ECO:0000256" key="4">
    <source>
        <dbReference type="ARBA" id="ARBA00022503"/>
    </source>
</evidence>
<keyword evidence="5 9" id="KW-0808">Transferase</keyword>
<dbReference type="GO" id="GO:0008804">
    <property type="term" value="F:carbamate kinase activity"/>
    <property type="evidence" value="ECO:0007669"/>
    <property type="project" value="UniProtKB-UniRule"/>
</dbReference>
<dbReference type="InterPro" id="IPR036393">
    <property type="entry name" value="AceGlu_kinase-like_sf"/>
</dbReference>
<keyword evidence="4" id="KW-0056">Arginine metabolism</keyword>
<dbReference type="Proteomes" id="UP000014136">
    <property type="component" value="Unassembled WGS sequence"/>
</dbReference>
<evidence type="ECO:0000313" key="11">
    <source>
        <dbReference type="EMBL" id="EOT26329.1"/>
    </source>
</evidence>
<organism evidence="11 12">
    <name type="scientific">Enterococcus saccharolyticus subsp. saccharolyticus ATCC 43076</name>
    <dbReference type="NCBI Taxonomy" id="1139996"/>
    <lineage>
        <taxon>Bacteria</taxon>
        <taxon>Bacillati</taxon>
        <taxon>Bacillota</taxon>
        <taxon>Bacilli</taxon>
        <taxon>Lactobacillales</taxon>
        <taxon>Enterococcaceae</taxon>
        <taxon>Enterococcus</taxon>
    </lineage>
</organism>
<dbReference type="PRINTS" id="PR01469">
    <property type="entry name" value="CARBMTKINASE"/>
</dbReference>
<proteinExistence type="inferred from homology"/>
<protein>
    <recommendedName>
        <fullName evidence="3 8">Carbamate kinase</fullName>
    </recommendedName>
</protein>
<dbReference type="OrthoDB" id="9766717at2"/>
<dbReference type="InterPro" id="IPR003964">
    <property type="entry name" value="Carb_kinase"/>
</dbReference>
<dbReference type="PANTHER" id="PTHR30409:SF1">
    <property type="entry name" value="CARBAMATE KINASE-RELATED"/>
    <property type="match status" value="1"/>
</dbReference>
<feature type="domain" description="Aspartate/glutamate/uridylate kinase" evidence="10">
    <location>
        <begin position="4"/>
        <end position="293"/>
    </location>
</feature>
<comment type="catalytic activity">
    <reaction evidence="7">
        <text>hydrogencarbonate + NH4(+) + ATP = carbamoyl phosphate + ADP + H2O + H(+)</text>
        <dbReference type="Rhea" id="RHEA:10152"/>
        <dbReference type="ChEBI" id="CHEBI:15377"/>
        <dbReference type="ChEBI" id="CHEBI:15378"/>
        <dbReference type="ChEBI" id="CHEBI:17544"/>
        <dbReference type="ChEBI" id="CHEBI:28938"/>
        <dbReference type="ChEBI" id="CHEBI:30616"/>
        <dbReference type="ChEBI" id="CHEBI:58228"/>
        <dbReference type="ChEBI" id="CHEBI:456216"/>
        <dbReference type="EC" id="2.7.2.2"/>
    </reaction>
</comment>
<keyword evidence="12" id="KW-1185">Reference proteome</keyword>
<comment type="pathway">
    <text evidence="1">Metabolic intermediate metabolism; carbamoyl phosphate degradation; CO(2) and NH(3) from carbamoyl phosphate: step 1/1.</text>
</comment>
<reference evidence="11 12" key="1">
    <citation type="submission" date="2013-03" db="EMBL/GenBank/DDBJ databases">
        <title>The Genome Sequence of Enterococcus saccharolyticus ATCC_43076 (Illumina only assembly).</title>
        <authorList>
            <consortium name="The Broad Institute Genomics Platform"/>
            <consortium name="The Broad Institute Genome Sequencing Center for Infectious Disease"/>
            <person name="Earl A."/>
            <person name="Russ C."/>
            <person name="Gilmore M."/>
            <person name="Surin D."/>
            <person name="Walker B."/>
            <person name="Young S."/>
            <person name="Zeng Q."/>
            <person name="Gargeya S."/>
            <person name="Fitzgerald M."/>
            <person name="Haas B."/>
            <person name="Abouelleil A."/>
            <person name="Allen A.W."/>
            <person name="Alvarado L."/>
            <person name="Arachchi H.M."/>
            <person name="Berlin A.M."/>
            <person name="Chapman S.B."/>
            <person name="Gainer-Dewar J."/>
            <person name="Goldberg J."/>
            <person name="Griggs A."/>
            <person name="Gujja S."/>
            <person name="Hansen M."/>
            <person name="Howarth C."/>
            <person name="Imamovic A."/>
            <person name="Ireland A."/>
            <person name="Larimer J."/>
            <person name="McCowan C."/>
            <person name="Murphy C."/>
            <person name="Pearson M."/>
            <person name="Poon T.W."/>
            <person name="Priest M."/>
            <person name="Roberts A."/>
            <person name="Saif S."/>
            <person name="Shea T."/>
            <person name="Sisk P."/>
            <person name="Sykes S."/>
            <person name="Wortman J."/>
            <person name="Nusbaum C."/>
            <person name="Birren B."/>
        </authorList>
    </citation>
    <scope>NUCLEOTIDE SEQUENCE [LARGE SCALE GENOMIC DNA]</scope>
    <source>
        <strain evidence="11 12">ATCC 43076</strain>
    </source>
</reference>
<accession>S0N4S9</accession>
<dbReference type="RefSeq" id="WP_016175865.1">
    <property type="nucleotide sequence ID" value="NZ_KE136390.1"/>
</dbReference>
<dbReference type="PANTHER" id="PTHR30409">
    <property type="entry name" value="CARBAMATE KINASE"/>
    <property type="match status" value="1"/>
</dbReference>
<evidence type="ECO:0000256" key="5">
    <source>
        <dbReference type="ARBA" id="ARBA00022679"/>
    </source>
</evidence>
<dbReference type="HOGENOM" id="CLU_076278_0_0_9"/>
<evidence type="ECO:0000256" key="1">
    <source>
        <dbReference type="ARBA" id="ARBA00005118"/>
    </source>
</evidence>
<sequence length="311" mass="33214">MSLNVIALGGNAILDTDPTDVGQKEFIKKAAKYIVDFVEKGEEVVVCHGNGPQVGNLLLQQKAGDSEKNPALKLDSCVAMTQGSIGYWLQNALSNEFAKRNVSKPVASVVTQVEVDANDPSFTNPTKPIGPFFTEEEVKVEAAKDNSTFVEDSGRGYRKVVPSPQPQNIVEKEAIRTMAQGGVVTVSAGGGGIPVIIRDGEYVGVEAVIDKDFTSKVLAENVQADCLILLTGVDNIYINYNQPNQKALETISIAEAEGYIQEGHFAAGSMLPKIEAALDFVKGASNRKAVITSIENLENIQENAGTTIVSD</sequence>
<gene>
    <name evidence="11" type="ORF">OMQ_02104</name>
</gene>
<dbReference type="GO" id="GO:0005829">
    <property type="term" value="C:cytosol"/>
    <property type="evidence" value="ECO:0007669"/>
    <property type="project" value="TreeGrafter"/>
</dbReference>
<evidence type="ECO:0000259" key="10">
    <source>
        <dbReference type="Pfam" id="PF00696"/>
    </source>
</evidence>
<comment type="caution">
    <text evidence="11">The sequence shown here is derived from an EMBL/GenBank/DDBJ whole genome shotgun (WGS) entry which is preliminary data.</text>
</comment>
<evidence type="ECO:0000256" key="8">
    <source>
        <dbReference type="NCBIfam" id="TIGR00746"/>
    </source>
</evidence>
<dbReference type="STRING" id="41997.RV16_GL001979"/>
<dbReference type="SUPFAM" id="SSF53633">
    <property type="entry name" value="Carbamate kinase-like"/>
    <property type="match status" value="1"/>
</dbReference>
<dbReference type="EMBL" id="AHYT01000010">
    <property type="protein sequence ID" value="EOT26329.1"/>
    <property type="molecule type" value="Genomic_DNA"/>
</dbReference>
<dbReference type="PATRIC" id="fig|1139996.3.peg.2069"/>
<dbReference type="GO" id="GO:0019546">
    <property type="term" value="P:L-arginine deiminase pathway"/>
    <property type="evidence" value="ECO:0007669"/>
    <property type="project" value="TreeGrafter"/>
</dbReference>
<dbReference type="InterPro" id="IPR001048">
    <property type="entry name" value="Asp/Glu/Uridylate_kinase"/>
</dbReference>
<dbReference type="eggNOG" id="COG0549">
    <property type="taxonomic scope" value="Bacteria"/>
</dbReference>
<evidence type="ECO:0000256" key="9">
    <source>
        <dbReference type="PIRNR" id="PIRNR000723"/>
    </source>
</evidence>
<dbReference type="AlphaFoldDB" id="S0N4S9"/>
<evidence type="ECO:0000313" key="12">
    <source>
        <dbReference type="Proteomes" id="UP000014136"/>
    </source>
</evidence>
<dbReference type="UniPathway" id="UPA00996">
    <property type="reaction ID" value="UER00366"/>
</dbReference>
<dbReference type="CDD" id="cd04235">
    <property type="entry name" value="AAK_CK"/>
    <property type="match status" value="1"/>
</dbReference>
<dbReference type="PIRSF" id="PIRSF000723">
    <property type="entry name" value="Carbamate_kin"/>
    <property type="match status" value="1"/>
</dbReference>
<dbReference type="NCBIfam" id="NF009007">
    <property type="entry name" value="PRK12352.1"/>
    <property type="match status" value="1"/>
</dbReference>
<dbReference type="NCBIfam" id="TIGR00746">
    <property type="entry name" value="arcC"/>
    <property type="match status" value="1"/>
</dbReference>
<evidence type="ECO:0000256" key="3">
    <source>
        <dbReference type="ARBA" id="ARBA00013070"/>
    </source>
</evidence>
<dbReference type="Gene3D" id="3.40.1160.10">
    <property type="entry name" value="Acetylglutamate kinase-like"/>
    <property type="match status" value="1"/>
</dbReference>
<name>S0N4S9_9ENTE</name>
<dbReference type="FunFam" id="3.40.1160.10:FF:000007">
    <property type="entry name" value="Carbamate kinase"/>
    <property type="match status" value="1"/>
</dbReference>
<evidence type="ECO:0000256" key="2">
    <source>
        <dbReference type="ARBA" id="ARBA00011066"/>
    </source>
</evidence>
<keyword evidence="6 9" id="KW-0418">Kinase</keyword>
<evidence type="ECO:0000256" key="6">
    <source>
        <dbReference type="ARBA" id="ARBA00022777"/>
    </source>
</evidence>
<dbReference type="Pfam" id="PF00696">
    <property type="entry name" value="AA_kinase"/>
    <property type="match status" value="1"/>
</dbReference>
<evidence type="ECO:0000256" key="7">
    <source>
        <dbReference type="ARBA" id="ARBA00048467"/>
    </source>
</evidence>
<comment type="similarity">
    <text evidence="2 9">Belongs to the carbamate kinase family.</text>
</comment>